<dbReference type="AlphaFoldDB" id="A0A6J4KQR0"/>
<organism evidence="2">
    <name type="scientific">uncultured Gemmatimonadota bacterium</name>
    <dbReference type="NCBI Taxonomy" id="203437"/>
    <lineage>
        <taxon>Bacteria</taxon>
        <taxon>Pseudomonadati</taxon>
        <taxon>Gemmatimonadota</taxon>
        <taxon>environmental samples</taxon>
    </lineage>
</organism>
<reference evidence="2" key="1">
    <citation type="submission" date="2020-02" db="EMBL/GenBank/DDBJ databases">
        <authorList>
            <person name="Meier V. D."/>
        </authorList>
    </citation>
    <scope>NUCLEOTIDE SEQUENCE</scope>
    <source>
        <strain evidence="2">AVDCRST_MAG89</strain>
    </source>
</reference>
<gene>
    <name evidence="2" type="ORF">AVDCRST_MAG89-1108</name>
</gene>
<feature type="signal peptide" evidence="1">
    <location>
        <begin position="1"/>
        <end position="20"/>
    </location>
</feature>
<sequence length="404" mass="43667">MKRFALTLAGLLTLPVLAEAQSRPVYSPEPHPQQLPHSRFSVTPFVGARIPYNTGTFYVTGANGHQLVIDEEREGSPAVGLNADVLLRGPFALTAGFAYSGGVQDIFTYAIPGDSVAEGQVLTDAPEMWFVKAGFTARLPDPIRDDRRFHPSAFVTVAPAMVFVGESTLRSSTRHLALNLGADAIARIGRSGWALTLGLEDYITFWNSDDFAERDAALFGSDPRFEDEPVFVDYDYRTANILMARIGVSYRPARGGGRPLSTYVAPAAPVERAAAPMPMRLCVVSGGQLTEVEAMYDPQRADTLIAGRPVAMSHPADAPPYASGAPWFIANEPISAGGRRFVKYGLPRTIAASDLRRAGEYQGIPLFAPRNSASDPEVLFVPIRSGCEFQVYQSEAVQGAVRGE</sequence>
<evidence type="ECO:0000256" key="1">
    <source>
        <dbReference type="SAM" id="SignalP"/>
    </source>
</evidence>
<evidence type="ECO:0000313" key="2">
    <source>
        <dbReference type="EMBL" id="CAA9310897.1"/>
    </source>
</evidence>
<feature type="chain" id="PRO_5026839228" description="Outer membrane protein beta-barrel domain-containing protein" evidence="1">
    <location>
        <begin position="21"/>
        <end position="404"/>
    </location>
</feature>
<dbReference type="EMBL" id="CADCTV010000244">
    <property type="protein sequence ID" value="CAA9310897.1"/>
    <property type="molecule type" value="Genomic_DNA"/>
</dbReference>
<name>A0A6J4KQR0_9BACT</name>
<accession>A0A6J4KQR0</accession>
<evidence type="ECO:0008006" key="3">
    <source>
        <dbReference type="Google" id="ProtNLM"/>
    </source>
</evidence>
<proteinExistence type="predicted"/>
<keyword evidence="1" id="KW-0732">Signal</keyword>
<protein>
    <recommendedName>
        <fullName evidence="3">Outer membrane protein beta-barrel domain-containing protein</fullName>
    </recommendedName>
</protein>